<evidence type="ECO:0000256" key="5">
    <source>
        <dbReference type="PIRSR" id="PIRSR000137-2"/>
    </source>
</evidence>
<comment type="caution">
    <text evidence="7">The sequence shown here is derived from an EMBL/GenBank/DDBJ whole genome shotgun (WGS) entry which is preliminary data.</text>
</comment>
<dbReference type="Gene3D" id="3.50.50.60">
    <property type="entry name" value="FAD/NAD(P)-binding domain"/>
    <property type="match status" value="1"/>
</dbReference>
<name>A0A4Q0MN62_9HYPH</name>
<feature type="binding site" evidence="5">
    <location>
        <position position="84"/>
    </location>
    <ligand>
        <name>FAD</name>
        <dbReference type="ChEBI" id="CHEBI:57692"/>
    </ligand>
</feature>
<dbReference type="GO" id="GO:0008812">
    <property type="term" value="F:choline dehydrogenase activity"/>
    <property type="evidence" value="ECO:0007669"/>
    <property type="project" value="UniProtKB-EC"/>
</dbReference>
<comment type="similarity">
    <text evidence="2">Belongs to the GMC oxidoreductase family.</text>
</comment>
<dbReference type="SUPFAM" id="SSF54373">
    <property type="entry name" value="FAD-linked reductases, C-terminal domain"/>
    <property type="match status" value="1"/>
</dbReference>
<dbReference type="PIRSF" id="PIRSF000137">
    <property type="entry name" value="Alcohol_oxidase"/>
    <property type="match status" value="1"/>
</dbReference>
<organism evidence="7 8">
    <name type="scientific">Hansschlegelia zhihuaiae</name>
    <dbReference type="NCBI Taxonomy" id="405005"/>
    <lineage>
        <taxon>Bacteria</taxon>
        <taxon>Pseudomonadati</taxon>
        <taxon>Pseudomonadota</taxon>
        <taxon>Alphaproteobacteria</taxon>
        <taxon>Hyphomicrobiales</taxon>
        <taxon>Methylopilaceae</taxon>
        <taxon>Hansschlegelia</taxon>
    </lineage>
</organism>
<feature type="domain" description="Glucose-methanol-choline oxidoreductase N-terminal" evidence="6">
    <location>
        <begin position="256"/>
        <end position="270"/>
    </location>
</feature>
<evidence type="ECO:0000256" key="1">
    <source>
        <dbReference type="ARBA" id="ARBA00001974"/>
    </source>
</evidence>
<dbReference type="Pfam" id="PF00732">
    <property type="entry name" value="GMC_oxred_N"/>
    <property type="match status" value="1"/>
</dbReference>
<keyword evidence="3" id="KW-0285">Flavoprotein</keyword>
<dbReference type="NCBIfam" id="NF002550">
    <property type="entry name" value="PRK02106.1"/>
    <property type="match status" value="1"/>
</dbReference>
<comment type="cofactor">
    <cofactor evidence="1 5">
        <name>FAD</name>
        <dbReference type="ChEBI" id="CHEBI:57692"/>
    </cofactor>
</comment>
<dbReference type="InterPro" id="IPR000172">
    <property type="entry name" value="GMC_OxRdtase_N"/>
</dbReference>
<evidence type="ECO:0000256" key="2">
    <source>
        <dbReference type="ARBA" id="ARBA00010790"/>
    </source>
</evidence>
<dbReference type="SUPFAM" id="SSF51905">
    <property type="entry name" value="FAD/NAD(P)-binding domain"/>
    <property type="match status" value="1"/>
</dbReference>
<evidence type="ECO:0000313" key="8">
    <source>
        <dbReference type="Proteomes" id="UP000289708"/>
    </source>
</evidence>
<keyword evidence="4 5" id="KW-0274">FAD</keyword>
<dbReference type="Gene3D" id="3.30.560.10">
    <property type="entry name" value="Glucose Oxidase, domain 3"/>
    <property type="match status" value="1"/>
</dbReference>
<dbReference type="Pfam" id="PF05199">
    <property type="entry name" value="GMC_oxred_C"/>
    <property type="match status" value="1"/>
</dbReference>
<sequence>MDDEFDFIIVGAGSSGCVLANRLSENGRYSVALLEAGPRDRSFWIHLPIGYGKTMWHEKLNWRFYTEPDDNMDGRRIYWPRGRVLGGCSSINGLIVIRGQREDYDGWARMGARGWGWADVLPYFVKLETNPDLADDRQLHGAHGPLHVSSIPVRHELIEAVIGAAEANGVKRTRDFNGPEQEGVGYFQLTTKDGWRMSAAKAYLKPAEKRDNLAIVTDAHATEVLFTQGRATGVAYRQGGETRRAVARRGVVLSAGALQSPQLLMLSGLGPAEHLREHGLAVRANLPGVGQNLQDHLQFRLTYRCAKPITTNDALNSLFGRARMGLQWLFTRGGPLSIGINQGGIFTRVLPESDTPDVQFHVGTLSADMAGGKVHDHPGFTLSVCQLRPESRGEVMLASADPLAAPRMRSNYLSAELDRRCAVAAIRFARKLAATEPLRSYVAAELQPGPEVGGSDEELLAFARRNGATIFHPSGTCRMGRDDDPMTVVDNRLRVRGVDGLWVVDCSVMPTLVSGNTNVPAIMMGEKAADMIREDVERGNARRAA</sequence>
<dbReference type="InterPro" id="IPR012132">
    <property type="entry name" value="GMC_OxRdtase"/>
</dbReference>
<protein>
    <submittedName>
        <fullName evidence="7">Choline dehydrogenase</fullName>
        <ecNumber evidence="7">1.1.99.1</ecNumber>
    </submittedName>
</protein>
<dbReference type="InterPro" id="IPR036188">
    <property type="entry name" value="FAD/NAD-bd_sf"/>
</dbReference>
<dbReference type="PANTHER" id="PTHR11552:SF147">
    <property type="entry name" value="CHOLINE DEHYDROGENASE, MITOCHONDRIAL"/>
    <property type="match status" value="1"/>
</dbReference>
<evidence type="ECO:0000259" key="6">
    <source>
        <dbReference type="PROSITE" id="PS00624"/>
    </source>
</evidence>
<dbReference type="PROSITE" id="PS00624">
    <property type="entry name" value="GMC_OXRED_2"/>
    <property type="match status" value="1"/>
</dbReference>
<evidence type="ECO:0000256" key="3">
    <source>
        <dbReference type="ARBA" id="ARBA00022630"/>
    </source>
</evidence>
<dbReference type="GO" id="GO:0050660">
    <property type="term" value="F:flavin adenine dinucleotide binding"/>
    <property type="evidence" value="ECO:0007669"/>
    <property type="project" value="InterPro"/>
</dbReference>
<dbReference type="PANTHER" id="PTHR11552">
    <property type="entry name" value="GLUCOSE-METHANOL-CHOLINE GMC OXIDOREDUCTASE"/>
    <property type="match status" value="1"/>
</dbReference>
<accession>A0A4Q0MN62</accession>
<dbReference type="InterPro" id="IPR007867">
    <property type="entry name" value="GMC_OxRtase_C"/>
</dbReference>
<keyword evidence="7" id="KW-0560">Oxidoreductase</keyword>
<dbReference type="AlphaFoldDB" id="A0A4Q0MN62"/>
<dbReference type="Proteomes" id="UP000289708">
    <property type="component" value="Unassembled WGS sequence"/>
</dbReference>
<keyword evidence="8" id="KW-1185">Reference proteome</keyword>
<dbReference type="EMBL" id="RYFI01000004">
    <property type="protein sequence ID" value="RXF74476.1"/>
    <property type="molecule type" value="Genomic_DNA"/>
</dbReference>
<dbReference type="OrthoDB" id="9785276at2"/>
<gene>
    <name evidence="7" type="ORF">EK403_05415</name>
</gene>
<reference evidence="7 8" key="1">
    <citation type="submission" date="2018-12" db="EMBL/GenBank/DDBJ databases">
        <title>bacterium Hansschlegelia zhihuaiae S113.</title>
        <authorList>
            <person name="He J."/>
        </authorList>
    </citation>
    <scope>NUCLEOTIDE SEQUENCE [LARGE SCALE GENOMIC DNA]</scope>
    <source>
        <strain evidence="7 8">S 113</strain>
    </source>
</reference>
<evidence type="ECO:0000256" key="4">
    <source>
        <dbReference type="ARBA" id="ARBA00022827"/>
    </source>
</evidence>
<evidence type="ECO:0000313" key="7">
    <source>
        <dbReference type="EMBL" id="RXF74476.1"/>
    </source>
</evidence>
<proteinExistence type="inferred from homology"/>
<dbReference type="EC" id="1.1.99.1" evidence="7"/>